<name>A0A2P9HH66_9HYPH</name>
<dbReference type="Gene3D" id="3.30.1120.70">
    <property type="match status" value="1"/>
</dbReference>
<gene>
    <name evidence="2" type="ORF">OHAE_3383</name>
</gene>
<feature type="compositionally biased region" description="Polar residues" evidence="1">
    <location>
        <begin position="381"/>
        <end position="400"/>
    </location>
</feature>
<dbReference type="NCBIfam" id="TIGR01537">
    <property type="entry name" value="portal_HK97"/>
    <property type="match status" value="1"/>
</dbReference>
<evidence type="ECO:0000313" key="3">
    <source>
        <dbReference type="Proteomes" id="UP000246073"/>
    </source>
</evidence>
<dbReference type="Proteomes" id="UP000246073">
    <property type="component" value="Unassembled WGS sequence"/>
</dbReference>
<protein>
    <submittedName>
        <fullName evidence="2">Phage portal protein</fullName>
    </submittedName>
</protein>
<proteinExistence type="predicted"/>
<dbReference type="Gene3D" id="3.40.140.120">
    <property type="match status" value="1"/>
</dbReference>
<dbReference type="InterPro" id="IPR006427">
    <property type="entry name" value="Portal_HK97"/>
</dbReference>
<dbReference type="RefSeq" id="WP_109367373.1">
    <property type="nucleotide sequence ID" value="NZ_OOFM01000004.1"/>
</dbReference>
<reference evidence="3" key="1">
    <citation type="submission" date="2017-12" db="EMBL/GenBank/DDBJ databases">
        <authorList>
            <person name="Diaz M."/>
        </authorList>
    </citation>
    <scope>NUCLEOTIDE SEQUENCE [LARGE SCALE GENOMIC DNA]</scope>
    <source>
        <strain evidence="3">FI11154</strain>
    </source>
</reference>
<dbReference type="EMBL" id="OOFM01000004">
    <property type="protein sequence ID" value="SPL63451.1"/>
    <property type="molecule type" value="Genomic_DNA"/>
</dbReference>
<evidence type="ECO:0000313" key="2">
    <source>
        <dbReference type="EMBL" id="SPL63451.1"/>
    </source>
</evidence>
<dbReference type="AlphaFoldDB" id="A0A2P9HH66"/>
<accession>A0A2P9HH66</accession>
<organism evidence="2 3">
    <name type="scientific">Ochrobactrum soli</name>
    <dbReference type="NCBI Taxonomy" id="2448455"/>
    <lineage>
        <taxon>Bacteria</taxon>
        <taxon>Pseudomonadati</taxon>
        <taxon>Pseudomonadota</taxon>
        <taxon>Alphaproteobacteria</taxon>
        <taxon>Hyphomicrobiales</taxon>
        <taxon>Brucellaceae</taxon>
        <taxon>Brucella/Ochrobactrum group</taxon>
        <taxon>Ochrobactrum</taxon>
    </lineage>
</organism>
<feature type="region of interest" description="Disordered" evidence="1">
    <location>
        <begin position="369"/>
        <end position="411"/>
    </location>
</feature>
<dbReference type="InterPro" id="IPR006944">
    <property type="entry name" value="Phage/GTA_portal"/>
</dbReference>
<dbReference type="Pfam" id="PF04860">
    <property type="entry name" value="Phage_portal"/>
    <property type="match status" value="1"/>
</dbReference>
<evidence type="ECO:0000256" key="1">
    <source>
        <dbReference type="SAM" id="MobiDB-lite"/>
    </source>
</evidence>
<dbReference type="Gene3D" id="1.20.1270.210">
    <property type="match status" value="1"/>
</dbReference>
<sequence>MKIWPFSKPAPVEQKSGTAVPEDWLVELFTGSVANAAPVSAATAMTVPAVSAAVRVISEACATLQVKIVTIDDKGQATPDYSHPAYSLLTGQANSWLSGFELIRDLVAEALCNDAGGFAWINRVDGKPYEIIHYDSGNIGVQYDPKGTGEPTYRLNGRKIKTDDVIHLRGPFSRCPLTLARMAITAAHVMESHAVNLFQRGARPGGVIENEKPIGDEGAKKMLLAWKAAQEGVNNSGKTAVLWDGAKWKAMTLNSVDAQFLELRRFQIEEIARAFNIPAPMIGDLTRATWSNSEQKAKEFLSYTLEPWLRALEAALTRALFNRDEQNSWKVVFERDDITRVDLATRATAYASMIASRLYSPNEIRAWEGDAPYEGGDERVNPNTGSSQPGIVPANSTPKNPATVEADNGKA</sequence>